<reference evidence="3" key="1">
    <citation type="submission" date="2018-05" db="EMBL/GenBank/DDBJ databases">
        <title>Luteimonas pekinense sp. nov., isolated from human Meibomian gland secretions, Beijing, China.</title>
        <authorList>
            <person name="Wen T."/>
            <person name="Bai H."/>
            <person name="Lv H."/>
        </authorList>
    </citation>
    <scope>NUCLEOTIDE SEQUENCE [LARGE SCALE GENOMIC DNA]</scope>
    <source>
        <strain evidence="3">83-4</strain>
    </source>
</reference>
<evidence type="ECO:0000256" key="1">
    <source>
        <dbReference type="SAM" id="Phobius"/>
    </source>
</evidence>
<keyword evidence="3" id="KW-1185">Reference proteome</keyword>
<sequence length="166" mass="18599">MDWDLFTLIQQSLIVLTIIGQAWISFTVILSAKGSERYVRLTSFCTGLLLFLLCRPLHVTFADLVLRMHRLPGSLFDAILMEGLMPMLIGILVSEGTILALRVRHPVPARFMLTVAAFTLSQAAYTNFVVLATQVTSLDRAFIPNICYAIAVGMWMTWRYRDDAAG</sequence>
<protein>
    <submittedName>
        <fullName evidence="2">Uncharacterized protein</fullName>
    </submittedName>
</protein>
<dbReference type="OrthoDB" id="6024268at2"/>
<organism evidence="2 3">
    <name type="scientific">Solilutibacter oculi</name>
    <dbReference type="NCBI Taxonomy" id="2698682"/>
    <lineage>
        <taxon>Bacteria</taxon>
        <taxon>Pseudomonadati</taxon>
        <taxon>Pseudomonadota</taxon>
        <taxon>Gammaproteobacteria</taxon>
        <taxon>Lysobacterales</taxon>
        <taxon>Lysobacteraceae</taxon>
        <taxon>Solilutibacter</taxon>
    </lineage>
</organism>
<feature type="transmembrane region" description="Helical" evidence="1">
    <location>
        <begin position="113"/>
        <end position="135"/>
    </location>
</feature>
<dbReference type="RefSeq" id="WP_112926730.1">
    <property type="nucleotide sequence ID" value="NZ_CP029556.1"/>
</dbReference>
<dbReference type="Proteomes" id="UP000251842">
    <property type="component" value="Chromosome"/>
</dbReference>
<dbReference type="AlphaFoldDB" id="A0A344J657"/>
<feature type="transmembrane region" description="Helical" evidence="1">
    <location>
        <begin position="12"/>
        <end position="31"/>
    </location>
</feature>
<feature type="transmembrane region" description="Helical" evidence="1">
    <location>
        <begin position="78"/>
        <end position="101"/>
    </location>
</feature>
<dbReference type="EMBL" id="CP029556">
    <property type="protein sequence ID" value="AXA84517.1"/>
    <property type="molecule type" value="Genomic_DNA"/>
</dbReference>
<keyword evidence="1" id="KW-0472">Membrane</keyword>
<feature type="transmembrane region" description="Helical" evidence="1">
    <location>
        <begin position="141"/>
        <end position="158"/>
    </location>
</feature>
<accession>A0A344J657</accession>
<proteinExistence type="predicted"/>
<keyword evidence="1" id="KW-1133">Transmembrane helix</keyword>
<keyword evidence="1" id="KW-0812">Transmembrane</keyword>
<feature type="transmembrane region" description="Helical" evidence="1">
    <location>
        <begin position="38"/>
        <end position="58"/>
    </location>
</feature>
<gene>
    <name evidence="2" type="ORF">DCD74_07300</name>
</gene>
<evidence type="ECO:0000313" key="2">
    <source>
        <dbReference type="EMBL" id="AXA84517.1"/>
    </source>
</evidence>
<name>A0A344J657_9GAMM</name>
<dbReference type="KEGG" id="lue:DCD74_07300"/>
<evidence type="ECO:0000313" key="3">
    <source>
        <dbReference type="Proteomes" id="UP000251842"/>
    </source>
</evidence>